<proteinExistence type="predicted"/>
<evidence type="ECO:0000313" key="2">
    <source>
        <dbReference type="Proteomes" id="UP000004995"/>
    </source>
</evidence>
<dbReference type="HOGENOM" id="CLU_3411230_0_0_1"/>
<sequence length="29" mass="3436">MVRMLCVWLCLNRTKELSTVSRQFHIPCA</sequence>
<dbReference type="InParanoid" id="K4APC0"/>
<evidence type="ECO:0000313" key="1">
    <source>
        <dbReference type="EnsemblPlants" id="KQK88162"/>
    </source>
</evidence>
<name>K4APC0_SETIT</name>
<dbReference type="AlphaFoldDB" id="K4APC0"/>
<dbReference type="Gramene" id="KQK88162">
    <property type="protein sequence ID" value="KQK88162"/>
    <property type="gene ID" value="SETIT_040768mg"/>
</dbReference>
<dbReference type="Proteomes" id="UP000004995">
    <property type="component" value="Unassembled WGS sequence"/>
</dbReference>
<accession>K4APC0</accession>
<organism evidence="1 2">
    <name type="scientific">Setaria italica</name>
    <name type="common">Foxtail millet</name>
    <name type="synonym">Panicum italicum</name>
    <dbReference type="NCBI Taxonomy" id="4555"/>
    <lineage>
        <taxon>Eukaryota</taxon>
        <taxon>Viridiplantae</taxon>
        <taxon>Streptophyta</taxon>
        <taxon>Embryophyta</taxon>
        <taxon>Tracheophyta</taxon>
        <taxon>Spermatophyta</taxon>
        <taxon>Magnoliopsida</taxon>
        <taxon>Liliopsida</taxon>
        <taxon>Poales</taxon>
        <taxon>Poaceae</taxon>
        <taxon>PACMAD clade</taxon>
        <taxon>Panicoideae</taxon>
        <taxon>Panicodae</taxon>
        <taxon>Paniceae</taxon>
        <taxon>Cenchrinae</taxon>
        <taxon>Setaria</taxon>
    </lineage>
</organism>
<dbReference type="EnsemblPlants" id="KQK88162">
    <property type="protein sequence ID" value="KQK88162"/>
    <property type="gene ID" value="SETIT_040768mg"/>
</dbReference>
<protein>
    <submittedName>
        <fullName evidence="1">Uncharacterized protein</fullName>
    </submittedName>
</protein>
<reference evidence="1" key="2">
    <citation type="submission" date="2018-08" db="UniProtKB">
        <authorList>
            <consortium name="EnsemblPlants"/>
        </authorList>
    </citation>
    <scope>IDENTIFICATION</scope>
    <source>
        <strain evidence="1">Yugu1</strain>
    </source>
</reference>
<keyword evidence="2" id="KW-1185">Reference proteome</keyword>
<reference evidence="2" key="1">
    <citation type="journal article" date="2012" name="Nat. Biotechnol.">
        <title>Reference genome sequence of the model plant Setaria.</title>
        <authorList>
            <person name="Bennetzen J.L."/>
            <person name="Schmutz J."/>
            <person name="Wang H."/>
            <person name="Percifield R."/>
            <person name="Hawkins J."/>
            <person name="Pontaroli A.C."/>
            <person name="Estep M."/>
            <person name="Feng L."/>
            <person name="Vaughn J.N."/>
            <person name="Grimwood J."/>
            <person name="Jenkins J."/>
            <person name="Barry K."/>
            <person name="Lindquist E."/>
            <person name="Hellsten U."/>
            <person name="Deshpande S."/>
            <person name="Wang X."/>
            <person name="Wu X."/>
            <person name="Mitros T."/>
            <person name="Triplett J."/>
            <person name="Yang X."/>
            <person name="Ye C.Y."/>
            <person name="Mauro-Herrera M."/>
            <person name="Wang L."/>
            <person name="Li P."/>
            <person name="Sharma M."/>
            <person name="Sharma R."/>
            <person name="Ronald P.C."/>
            <person name="Panaud O."/>
            <person name="Kellogg E.A."/>
            <person name="Brutnell T.P."/>
            <person name="Doust A.N."/>
            <person name="Tuskan G.A."/>
            <person name="Rokhsar D."/>
            <person name="Devos K.M."/>
        </authorList>
    </citation>
    <scope>NUCLEOTIDE SEQUENCE [LARGE SCALE GENOMIC DNA]</scope>
    <source>
        <strain evidence="2">cv. Yugu1</strain>
    </source>
</reference>
<dbReference type="EMBL" id="AGNK02005492">
    <property type="status" value="NOT_ANNOTATED_CDS"/>
    <property type="molecule type" value="Genomic_DNA"/>
</dbReference>